<organism evidence="1 2">
    <name type="scientific">Populus alba</name>
    <name type="common">White poplar</name>
    <dbReference type="NCBI Taxonomy" id="43335"/>
    <lineage>
        <taxon>Eukaryota</taxon>
        <taxon>Viridiplantae</taxon>
        <taxon>Streptophyta</taxon>
        <taxon>Embryophyta</taxon>
        <taxon>Tracheophyta</taxon>
        <taxon>Spermatophyta</taxon>
        <taxon>Magnoliopsida</taxon>
        <taxon>eudicotyledons</taxon>
        <taxon>Gunneridae</taxon>
        <taxon>Pentapetalae</taxon>
        <taxon>rosids</taxon>
        <taxon>fabids</taxon>
        <taxon>Malpighiales</taxon>
        <taxon>Salicaceae</taxon>
        <taxon>Saliceae</taxon>
        <taxon>Populus</taxon>
    </lineage>
</organism>
<keyword evidence="2" id="KW-1185">Reference proteome</keyword>
<protein>
    <submittedName>
        <fullName evidence="1">Uncharacterized protein</fullName>
    </submittedName>
</protein>
<evidence type="ECO:0000313" key="2">
    <source>
        <dbReference type="Proteomes" id="UP000309997"/>
    </source>
</evidence>
<proteinExistence type="predicted"/>
<name>A0ACC4B4P2_POPAL</name>
<comment type="caution">
    <text evidence="1">The sequence shown here is derived from an EMBL/GenBank/DDBJ whole genome shotgun (WGS) entry which is preliminary data.</text>
</comment>
<reference evidence="1 2" key="1">
    <citation type="journal article" date="2024" name="Plant Biotechnol. J.">
        <title>Genome and CRISPR/Cas9 system of a widespread forest tree (Populus alba) in the world.</title>
        <authorList>
            <person name="Liu Y.J."/>
            <person name="Jiang P.F."/>
            <person name="Han X.M."/>
            <person name="Li X.Y."/>
            <person name="Wang H.M."/>
            <person name="Wang Y.J."/>
            <person name="Wang X.X."/>
            <person name="Zeng Q.Y."/>
        </authorList>
    </citation>
    <scope>NUCLEOTIDE SEQUENCE [LARGE SCALE GENOMIC DNA]</scope>
    <source>
        <strain evidence="2">cv. PAL-ZL1</strain>
    </source>
</reference>
<gene>
    <name evidence="1" type="ORF">D5086_027215</name>
</gene>
<dbReference type="Proteomes" id="UP000309997">
    <property type="component" value="Unassembled WGS sequence"/>
</dbReference>
<evidence type="ECO:0000313" key="1">
    <source>
        <dbReference type="EMBL" id="KAL3573311.1"/>
    </source>
</evidence>
<dbReference type="EMBL" id="RCHU02000014">
    <property type="protein sequence ID" value="KAL3573311.1"/>
    <property type="molecule type" value="Genomic_DNA"/>
</dbReference>
<accession>A0ACC4B4P2</accession>
<sequence length="513" mass="53544">MAKSKRTTRSTTRRNQQQLINVSNSVLALAAPPIPPPPPPPSPSILHPSHKVVNDGSSPDKFLILPEDGSSPQPVDSPPSTPDHVLVEDCSDEDAYEDEIVDYSTSGCPTGSPDYPTVTPSSGHNLDAAPDDEGLDYGSAEEVYAGGSKFFTSPVHATPLFPVASASVDRLPTVLSPARPQATAISASTDKDTTLPSIQASFHTSESPTLVIPPAPVTTSPMGPVNGVNAAQHNPLLPTVSETPTLVVPLAPATSTSVVPVNGAAHIPIPAPSASTVIESVFDRLGPHEDPPVVVSPVGNLPLNSTPRLAEPELEAVSGAVDQVSGGWNIVQSKRIRRKNSPSKHRGRPSIVDHCSAHESSPVHAPLHASAASRGHRLPSQPVPNTNGLAGSRKDKGLVHEPSPVHALLHAPVHAYRVHHLPTHPAPNTYGTAAGTSRDKEVEGNNKGKELACPKDIRVRGGEFIIHEEEPTGASTSRTDPSVVSAGIATNRGKRRSSSRGSGGRVLPSSTNI</sequence>